<dbReference type="InterPro" id="IPR036388">
    <property type="entry name" value="WH-like_DNA-bd_sf"/>
</dbReference>
<sequence>MTTPSFDDLHLLTVLAQTRSYTSTAARLGISKASVSMRVAALERAAGVQLVRRTTRSVTLTPAGQEFVGASAHAFEHIERAFGGVRDLADEPRGLVRVTAPVALGRQHIAPTLAAFCTRYPEVRLELDLSDRLVNLAQDGFDLAIRHAEAPPETHVAWALAPCTSILVASAGYLHRRGMPKHPNDLAGHACLLYLRGGGRTWTFQRGDEDPVSVVVDGPLKANNSEVLRQAALGGLGIALLPAFSAAGHMGTRRLVQVLPKWRPLGFFAEQIYAIRPWSPHVPRAVQCVVDHFKAVFAAQDWRSAAS</sequence>
<keyword evidence="4" id="KW-0804">Transcription</keyword>
<dbReference type="PROSITE" id="PS50931">
    <property type="entry name" value="HTH_LYSR"/>
    <property type="match status" value="1"/>
</dbReference>
<dbReference type="Pfam" id="PF03466">
    <property type="entry name" value="LysR_substrate"/>
    <property type="match status" value="1"/>
</dbReference>
<comment type="caution">
    <text evidence="6">The sequence shown here is derived from an EMBL/GenBank/DDBJ whole genome shotgun (WGS) entry which is preliminary data.</text>
</comment>
<name>A0A934UR79_9BURK</name>
<gene>
    <name evidence="6" type="ORF">I8E28_08300</name>
</gene>
<dbReference type="InterPro" id="IPR058163">
    <property type="entry name" value="LysR-type_TF_proteobact-type"/>
</dbReference>
<evidence type="ECO:0000256" key="1">
    <source>
        <dbReference type="ARBA" id="ARBA00009437"/>
    </source>
</evidence>
<dbReference type="RefSeq" id="WP_200787520.1">
    <property type="nucleotide sequence ID" value="NZ_JAEDAO010000001.1"/>
</dbReference>
<protein>
    <submittedName>
        <fullName evidence="6">LysR family transcriptional regulator</fullName>
    </submittedName>
</protein>
<dbReference type="Gene3D" id="1.10.10.10">
    <property type="entry name" value="Winged helix-like DNA-binding domain superfamily/Winged helix DNA-binding domain"/>
    <property type="match status" value="1"/>
</dbReference>
<dbReference type="SUPFAM" id="SSF46785">
    <property type="entry name" value="Winged helix' DNA-binding domain"/>
    <property type="match status" value="1"/>
</dbReference>
<dbReference type="InterPro" id="IPR036390">
    <property type="entry name" value="WH_DNA-bd_sf"/>
</dbReference>
<dbReference type="PANTHER" id="PTHR30537">
    <property type="entry name" value="HTH-TYPE TRANSCRIPTIONAL REGULATOR"/>
    <property type="match status" value="1"/>
</dbReference>
<dbReference type="SUPFAM" id="SSF53850">
    <property type="entry name" value="Periplasmic binding protein-like II"/>
    <property type="match status" value="1"/>
</dbReference>
<dbReference type="CDD" id="cd08422">
    <property type="entry name" value="PBP2_CrgA_like"/>
    <property type="match status" value="1"/>
</dbReference>
<evidence type="ECO:0000256" key="4">
    <source>
        <dbReference type="ARBA" id="ARBA00023163"/>
    </source>
</evidence>
<reference evidence="6" key="1">
    <citation type="submission" date="2020-12" db="EMBL/GenBank/DDBJ databases">
        <title>Ramlibacter sp. nov., isolated from a freshwater alga, Cryptomonas.</title>
        <authorList>
            <person name="Kim H.M."/>
            <person name="Jeon C.O."/>
        </authorList>
    </citation>
    <scope>NUCLEOTIDE SEQUENCE</scope>
    <source>
        <strain evidence="6">CrO1</strain>
    </source>
</reference>
<feature type="domain" description="HTH lysR-type" evidence="5">
    <location>
        <begin position="4"/>
        <end position="61"/>
    </location>
</feature>
<dbReference type="EMBL" id="JAEDAO010000001">
    <property type="protein sequence ID" value="MBK0392591.1"/>
    <property type="molecule type" value="Genomic_DNA"/>
</dbReference>
<keyword evidence="2" id="KW-0805">Transcription regulation</keyword>
<accession>A0A934UR79</accession>
<dbReference type="GO" id="GO:0043565">
    <property type="term" value="F:sequence-specific DNA binding"/>
    <property type="evidence" value="ECO:0007669"/>
    <property type="project" value="TreeGrafter"/>
</dbReference>
<dbReference type="InterPro" id="IPR005119">
    <property type="entry name" value="LysR_subst-bd"/>
</dbReference>
<dbReference type="Pfam" id="PF00126">
    <property type="entry name" value="HTH_1"/>
    <property type="match status" value="1"/>
</dbReference>
<evidence type="ECO:0000259" key="5">
    <source>
        <dbReference type="PROSITE" id="PS50931"/>
    </source>
</evidence>
<keyword evidence="3" id="KW-0238">DNA-binding</keyword>
<dbReference type="AlphaFoldDB" id="A0A934UR79"/>
<keyword evidence="7" id="KW-1185">Reference proteome</keyword>
<dbReference type="InterPro" id="IPR000847">
    <property type="entry name" value="LysR_HTH_N"/>
</dbReference>
<evidence type="ECO:0000256" key="2">
    <source>
        <dbReference type="ARBA" id="ARBA00023015"/>
    </source>
</evidence>
<dbReference type="GO" id="GO:0006351">
    <property type="term" value="P:DNA-templated transcription"/>
    <property type="evidence" value="ECO:0007669"/>
    <property type="project" value="TreeGrafter"/>
</dbReference>
<proteinExistence type="inferred from homology"/>
<dbReference type="Gene3D" id="3.40.190.290">
    <property type="match status" value="1"/>
</dbReference>
<evidence type="ECO:0000256" key="3">
    <source>
        <dbReference type="ARBA" id="ARBA00023125"/>
    </source>
</evidence>
<dbReference type="Proteomes" id="UP000617041">
    <property type="component" value="Unassembled WGS sequence"/>
</dbReference>
<dbReference type="GO" id="GO:0003700">
    <property type="term" value="F:DNA-binding transcription factor activity"/>
    <property type="evidence" value="ECO:0007669"/>
    <property type="project" value="InterPro"/>
</dbReference>
<organism evidence="6 7">
    <name type="scientific">Ramlibacter algicola</name>
    <dbReference type="NCBI Taxonomy" id="2795217"/>
    <lineage>
        <taxon>Bacteria</taxon>
        <taxon>Pseudomonadati</taxon>
        <taxon>Pseudomonadota</taxon>
        <taxon>Betaproteobacteria</taxon>
        <taxon>Burkholderiales</taxon>
        <taxon>Comamonadaceae</taxon>
        <taxon>Ramlibacter</taxon>
    </lineage>
</organism>
<evidence type="ECO:0000313" key="6">
    <source>
        <dbReference type="EMBL" id="MBK0392591.1"/>
    </source>
</evidence>
<dbReference type="PANTHER" id="PTHR30537:SF5">
    <property type="entry name" value="HTH-TYPE TRANSCRIPTIONAL ACTIVATOR TTDR-RELATED"/>
    <property type="match status" value="1"/>
</dbReference>
<evidence type="ECO:0000313" key="7">
    <source>
        <dbReference type="Proteomes" id="UP000617041"/>
    </source>
</evidence>
<comment type="similarity">
    <text evidence="1">Belongs to the LysR transcriptional regulatory family.</text>
</comment>